<dbReference type="EMBL" id="LHQM01000010">
    <property type="protein sequence ID" value="KPJ22616.1"/>
    <property type="molecule type" value="Genomic_DNA"/>
</dbReference>
<accession>A0A0P6S637</accession>
<dbReference type="RefSeq" id="WP_037594577.1">
    <property type="nucleotide sequence ID" value="NZ_LHQM01000010.1"/>
</dbReference>
<dbReference type="STRING" id="119224.AKK44_02890"/>
<evidence type="ECO:0000313" key="1">
    <source>
        <dbReference type="EMBL" id="KPJ22616.1"/>
    </source>
</evidence>
<comment type="caution">
    <text evidence="1">The sequence shown here is derived from an EMBL/GenBank/DDBJ whole genome shotgun (WGS) entry which is preliminary data.</text>
</comment>
<organism evidence="1 2">
    <name type="scientific">Streptococcus phocae</name>
    <dbReference type="NCBI Taxonomy" id="119224"/>
    <lineage>
        <taxon>Bacteria</taxon>
        <taxon>Bacillati</taxon>
        <taxon>Bacillota</taxon>
        <taxon>Bacilli</taxon>
        <taxon>Lactobacillales</taxon>
        <taxon>Streptococcaceae</taxon>
        <taxon>Streptococcus</taxon>
    </lineage>
</organism>
<dbReference type="Proteomes" id="UP000049578">
    <property type="component" value="Unassembled WGS sequence"/>
</dbReference>
<gene>
    <name evidence="1" type="ORF">AKK44_02890</name>
</gene>
<protein>
    <recommendedName>
        <fullName evidence="3">Gas vesicle protein</fullName>
    </recommendedName>
</protein>
<evidence type="ECO:0008006" key="3">
    <source>
        <dbReference type="Google" id="ProtNLM"/>
    </source>
</evidence>
<dbReference type="AlphaFoldDB" id="A0A0P6S637"/>
<proteinExistence type="predicted"/>
<dbReference type="Pfam" id="PF12732">
    <property type="entry name" value="YtxH"/>
    <property type="match status" value="1"/>
</dbReference>
<reference evidence="1 2" key="1">
    <citation type="submission" date="2015-08" db="EMBL/GenBank/DDBJ databases">
        <title>Genome sequence of Streptococcus phocae subsp. phocae ATCC 51973T isolated from liver specimen obtained from seal.</title>
        <authorList>
            <person name="Avendano-Herrera R."/>
        </authorList>
    </citation>
    <scope>NUCLEOTIDE SEQUENCE [LARGE SCALE GENOMIC DNA]</scope>
    <source>
        <strain evidence="1 2">ATCC 51973</strain>
    </source>
</reference>
<keyword evidence="2" id="KW-1185">Reference proteome</keyword>
<dbReference type="InterPro" id="IPR024623">
    <property type="entry name" value="YtxH"/>
</dbReference>
<name>A0A0P6S637_9STRE</name>
<sequence>MSKFFKTAIIGAVSGAAAAYFLNSDKGKELKNRAEAAYEGYRENPEAYHQKAKEKTSEYGHLAVETFNEVKEQFEAGELTPEQMLQVIKDKANQVVQKTKENLSEVSQTTDSADDIIITLDENDIVVSQDVPTDNH</sequence>
<evidence type="ECO:0000313" key="2">
    <source>
        <dbReference type="Proteomes" id="UP000049578"/>
    </source>
</evidence>
<dbReference type="PATRIC" id="fig|119224.3.peg.97"/>